<dbReference type="STRING" id="1666911.HLUCCA11_17355"/>
<evidence type="ECO:0000256" key="1">
    <source>
        <dbReference type="ARBA" id="ARBA00003330"/>
    </source>
</evidence>
<dbReference type="Proteomes" id="UP000050465">
    <property type="component" value="Unassembled WGS sequence"/>
</dbReference>
<dbReference type="InterPro" id="IPR036249">
    <property type="entry name" value="Thioredoxin-like_sf"/>
</dbReference>
<keyword evidence="3 14" id="KW-0575">Peroxidase</keyword>
<evidence type="ECO:0000313" key="14">
    <source>
        <dbReference type="EMBL" id="KPQ33778.1"/>
    </source>
</evidence>
<keyword evidence="12" id="KW-0812">Transmembrane</keyword>
<evidence type="ECO:0000256" key="12">
    <source>
        <dbReference type="SAM" id="Phobius"/>
    </source>
</evidence>
<keyword evidence="12" id="KW-1133">Transmembrane helix</keyword>
<protein>
    <recommendedName>
        <fullName evidence="2">thioredoxin-dependent peroxiredoxin</fullName>
        <ecNumber evidence="2">1.11.1.24</ecNumber>
    </recommendedName>
    <alternativeName>
        <fullName evidence="10">Bacterioferritin comigratory protein</fullName>
    </alternativeName>
    <alternativeName>
        <fullName evidence="8">Thioredoxin peroxidase</fullName>
    </alternativeName>
</protein>
<dbReference type="PANTHER" id="PTHR42801:SF4">
    <property type="entry name" value="AHPC_TSA FAMILY PROTEIN"/>
    <property type="match status" value="1"/>
</dbReference>
<dbReference type="Pfam" id="PF00578">
    <property type="entry name" value="AhpC-TSA"/>
    <property type="match status" value="1"/>
</dbReference>
<keyword evidence="6" id="KW-1015">Disulfide bond</keyword>
<comment type="function">
    <text evidence="1">Thiol-specific peroxidase that catalyzes the reduction of hydrogen peroxide and organic hydroperoxides to water and alcohols, respectively. Plays a role in cell protection against oxidative stress by detoxifying peroxides and as sensor of hydrogen peroxide-mediated signaling events.</text>
</comment>
<feature type="domain" description="Thioredoxin" evidence="13">
    <location>
        <begin position="72"/>
        <end position="218"/>
    </location>
</feature>
<evidence type="ECO:0000256" key="7">
    <source>
        <dbReference type="ARBA" id="ARBA00023284"/>
    </source>
</evidence>
<dbReference type="GO" id="GO:0045454">
    <property type="term" value="P:cell redox homeostasis"/>
    <property type="evidence" value="ECO:0007669"/>
    <property type="project" value="TreeGrafter"/>
</dbReference>
<dbReference type="PANTHER" id="PTHR42801">
    <property type="entry name" value="THIOREDOXIN-DEPENDENT PEROXIDE REDUCTASE"/>
    <property type="match status" value="1"/>
</dbReference>
<evidence type="ECO:0000313" key="15">
    <source>
        <dbReference type="Proteomes" id="UP000050465"/>
    </source>
</evidence>
<dbReference type="AlphaFoldDB" id="A0A0N8KMH8"/>
<dbReference type="SUPFAM" id="SSF52833">
    <property type="entry name" value="Thioredoxin-like"/>
    <property type="match status" value="1"/>
</dbReference>
<keyword evidence="5 14" id="KW-0560">Oxidoreductase</keyword>
<evidence type="ECO:0000256" key="8">
    <source>
        <dbReference type="ARBA" id="ARBA00032824"/>
    </source>
</evidence>
<dbReference type="Gene3D" id="3.40.30.10">
    <property type="entry name" value="Glutaredoxin"/>
    <property type="match status" value="1"/>
</dbReference>
<dbReference type="InterPro" id="IPR000866">
    <property type="entry name" value="AhpC/TSA"/>
</dbReference>
<evidence type="ECO:0000256" key="9">
    <source>
        <dbReference type="ARBA" id="ARBA00038489"/>
    </source>
</evidence>
<dbReference type="EMBL" id="LJZR01000027">
    <property type="protein sequence ID" value="KPQ33778.1"/>
    <property type="molecule type" value="Genomic_DNA"/>
</dbReference>
<evidence type="ECO:0000256" key="6">
    <source>
        <dbReference type="ARBA" id="ARBA00023157"/>
    </source>
</evidence>
<keyword evidence="12" id="KW-0472">Membrane</keyword>
<dbReference type="GO" id="GO:0005737">
    <property type="term" value="C:cytoplasm"/>
    <property type="evidence" value="ECO:0007669"/>
    <property type="project" value="TreeGrafter"/>
</dbReference>
<evidence type="ECO:0000256" key="3">
    <source>
        <dbReference type="ARBA" id="ARBA00022559"/>
    </source>
</evidence>
<dbReference type="GO" id="GO:0034599">
    <property type="term" value="P:cellular response to oxidative stress"/>
    <property type="evidence" value="ECO:0007669"/>
    <property type="project" value="TreeGrafter"/>
</dbReference>
<evidence type="ECO:0000256" key="10">
    <source>
        <dbReference type="ARBA" id="ARBA00041373"/>
    </source>
</evidence>
<dbReference type="CDD" id="cd03017">
    <property type="entry name" value="PRX_BCP"/>
    <property type="match status" value="1"/>
</dbReference>
<comment type="similarity">
    <text evidence="9">Belongs to the peroxiredoxin family. BCP/PrxQ subfamily.</text>
</comment>
<dbReference type="PROSITE" id="PS51352">
    <property type="entry name" value="THIOREDOXIN_2"/>
    <property type="match status" value="1"/>
</dbReference>
<keyword evidence="4" id="KW-0049">Antioxidant</keyword>
<sequence>MTLLCQSWSCQLLPLWLFARQSEIRQSEICQSKICQFGIRQVWAICLSLLLSLAAVCFFSQPAAYAMGGTQPEIGQPAPTFTLLSSSESGEISLSDYAGKWVVLYFYPRDFTSGCTLEAQRFQRDLPEYQARNAQVLGVSADDVDSHLEFCDAESLVFPLLSDSEGKVSQAYGSWMKPMSMRHTYLIDPEGILKAQFLGVRPAIHSQEVLARLDELQVDELQAS</sequence>
<evidence type="ECO:0000256" key="5">
    <source>
        <dbReference type="ARBA" id="ARBA00023002"/>
    </source>
</evidence>
<keyword evidence="7" id="KW-0676">Redox-active center</keyword>
<dbReference type="EC" id="1.11.1.24" evidence="2"/>
<dbReference type="InterPro" id="IPR050924">
    <property type="entry name" value="Peroxiredoxin_BCP/PrxQ"/>
</dbReference>
<comment type="catalytic activity">
    <reaction evidence="11">
        <text>a hydroperoxide + [thioredoxin]-dithiol = an alcohol + [thioredoxin]-disulfide + H2O</text>
        <dbReference type="Rhea" id="RHEA:62620"/>
        <dbReference type="Rhea" id="RHEA-COMP:10698"/>
        <dbReference type="Rhea" id="RHEA-COMP:10700"/>
        <dbReference type="ChEBI" id="CHEBI:15377"/>
        <dbReference type="ChEBI" id="CHEBI:29950"/>
        <dbReference type="ChEBI" id="CHEBI:30879"/>
        <dbReference type="ChEBI" id="CHEBI:35924"/>
        <dbReference type="ChEBI" id="CHEBI:50058"/>
        <dbReference type="EC" id="1.11.1.24"/>
    </reaction>
</comment>
<evidence type="ECO:0000256" key="4">
    <source>
        <dbReference type="ARBA" id="ARBA00022862"/>
    </source>
</evidence>
<name>A0A0N8KMH8_9CYAN</name>
<evidence type="ECO:0000256" key="11">
    <source>
        <dbReference type="ARBA" id="ARBA00049091"/>
    </source>
</evidence>
<dbReference type="PATRIC" id="fig|1666911.3.peg.1252"/>
<organism evidence="14 15">
    <name type="scientific">Phormidesmis priestleyi Ana</name>
    <dbReference type="NCBI Taxonomy" id="1666911"/>
    <lineage>
        <taxon>Bacteria</taxon>
        <taxon>Bacillati</taxon>
        <taxon>Cyanobacteriota</taxon>
        <taxon>Cyanophyceae</taxon>
        <taxon>Leptolyngbyales</taxon>
        <taxon>Leptolyngbyaceae</taxon>
        <taxon>Phormidesmis</taxon>
    </lineage>
</organism>
<reference evidence="14 15" key="1">
    <citation type="submission" date="2015-09" db="EMBL/GenBank/DDBJ databases">
        <title>Identification and resolution of microdiversity through metagenomic sequencing of parallel consortia.</title>
        <authorList>
            <person name="Nelson W.C."/>
            <person name="Romine M.F."/>
            <person name="Lindemann S.R."/>
        </authorList>
    </citation>
    <scope>NUCLEOTIDE SEQUENCE [LARGE SCALE GENOMIC DNA]</scope>
    <source>
        <strain evidence="14">Ana</strain>
    </source>
</reference>
<evidence type="ECO:0000259" key="13">
    <source>
        <dbReference type="PROSITE" id="PS51352"/>
    </source>
</evidence>
<dbReference type="GO" id="GO:0008379">
    <property type="term" value="F:thioredoxin peroxidase activity"/>
    <property type="evidence" value="ECO:0007669"/>
    <property type="project" value="TreeGrafter"/>
</dbReference>
<accession>A0A0N8KMH8</accession>
<dbReference type="InterPro" id="IPR013766">
    <property type="entry name" value="Thioredoxin_domain"/>
</dbReference>
<comment type="caution">
    <text evidence="14">The sequence shown here is derived from an EMBL/GenBank/DDBJ whole genome shotgun (WGS) entry which is preliminary data.</text>
</comment>
<gene>
    <name evidence="14" type="ORF">HLUCCA11_17355</name>
</gene>
<feature type="transmembrane region" description="Helical" evidence="12">
    <location>
        <begin position="42"/>
        <end position="59"/>
    </location>
</feature>
<evidence type="ECO:0000256" key="2">
    <source>
        <dbReference type="ARBA" id="ARBA00013017"/>
    </source>
</evidence>
<proteinExistence type="inferred from homology"/>